<dbReference type="InterPro" id="IPR045121">
    <property type="entry name" value="CoAse"/>
</dbReference>
<dbReference type="GO" id="GO:0015938">
    <property type="term" value="P:coenzyme A catabolic process"/>
    <property type="evidence" value="ECO:0007669"/>
    <property type="project" value="TreeGrafter"/>
</dbReference>
<evidence type="ECO:0000256" key="4">
    <source>
        <dbReference type="ARBA" id="ARBA00022801"/>
    </source>
</evidence>
<dbReference type="EMBL" id="FJOG01000001">
    <property type="protein sequence ID" value="CZR50920.1"/>
    <property type="molecule type" value="Genomic_DNA"/>
</dbReference>
<protein>
    <submittedName>
        <fullName evidence="8">Related to coenzyme A diphosphatase</fullName>
    </submittedName>
</protein>
<name>A0A1L7WDR4_9HELO</name>
<gene>
    <name evidence="8" type="ORF">PAC_00794</name>
</gene>
<dbReference type="InterPro" id="IPR015797">
    <property type="entry name" value="NUDIX_hydrolase-like_dom_sf"/>
</dbReference>
<dbReference type="SUPFAM" id="SSF55811">
    <property type="entry name" value="Nudix"/>
    <property type="match status" value="1"/>
</dbReference>
<evidence type="ECO:0000259" key="7">
    <source>
        <dbReference type="PROSITE" id="PS51462"/>
    </source>
</evidence>
<dbReference type="Pfam" id="PF00293">
    <property type="entry name" value="NUDIX"/>
    <property type="match status" value="1"/>
</dbReference>
<keyword evidence="9" id="KW-1185">Reference proteome</keyword>
<comment type="cofactor">
    <cofactor evidence="2">
        <name>Mg(2+)</name>
        <dbReference type="ChEBI" id="CHEBI:18420"/>
    </cofactor>
</comment>
<evidence type="ECO:0000256" key="1">
    <source>
        <dbReference type="ARBA" id="ARBA00001936"/>
    </source>
</evidence>
<keyword evidence="3" id="KW-0479">Metal-binding</keyword>
<keyword evidence="4" id="KW-0378">Hydrolase</keyword>
<dbReference type="OrthoDB" id="206213at2759"/>
<dbReference type="STRING" id="576137.A0A1L7WDR4"/>
<proteinExistence type="predicted"/>
<keyword evidence="6" id="KW-0464">Manganese</keyword>
<sequence length="366" mass="40784">MSADSSLSQEISASADLLDTIDEKEVQEIIESIREAQYFDASSMAPLTPAALAAVARLRAYKPPPFTIWDRLPLSRRAAVLILLFADRRGDLRVVITMRALTLRNYSGQAAFPGGKADSLEETPFEIARREAWEEIGLPKDDSKIPRPFRIEHLCQLPFSLAKTALAVRPCVAFLHSDDNSGSKASSVEESMIPRLDAKEVAAVFSAPFHNFLSKKDEVREGDIVPGNRSDWYKGVWTDFNDTRWKMHSFFVPITNQKISKPKVRESGQAAFAEQLDEDEEEGLKRYKVWGMTARMLVDAARVAYGEEPEFDHNGHIGDENMIETLYNLGRLQEKVPGGPDLTDGDMKAVHAVRAGKDAKSTAAKM</sequence>
<dbReference type="AlphaFoldDB" id="A0A1L7WDR4"/>
<evidence type="ECO:0000313" key="9">
    <source>
        <dbReference type="Proteomes" id="UP000184330"/>
    </source>
</evidence>
<dbReference type="GO" id="GO:0010945">
    <property type="term" value="F:coenzyme A diphosphatase activity"/>
    <property type="evidence" value="ECO:0007669"/>
    <property type="project" value="InterPro"/>
</dbReference>
<evidence type="ECO:0000313" key="8">
    <source>
        <dbReference type="EMBL" id="CZR50920.1"/>
    </source>
</evidence>
<accession>A0A1L7WDR4</accession>
<evidence type="ECO:0000256" key="5">
    <source>
        <dbReference type="ARBA" id="ARBA00022842"/>
    </source>
</evidence>
<dbReference type="Proteomes" id="UP000184330">
    <property type="component" value="Unassembled WGS sequence"/>
</dbReference>
<dbReference type="Gene3D" id="3.90.79.10">
    <property type="entry name" value="Nucleoside Triphosphate Pyrophosphohydrolase"/>
    <property type="match status" value="1"/>
</dbReference>
<dbReference type="InterPro" id="IPR000086">
    <property type="entry name" value="NUDIX_hydrolase_dom"/>
</dbReference>
<evidence type="ECO:0000256" key="3">
    <source>
        <dbReference type="ARBA" id="ARBA00022723"/>
    </source>
</evidence>
<evidence type="ECO:0000256" key="2">
    <source>
        <dbReference type="ARBA" id="ARBA00001946"/>
    </source>
</evidence>
<dbReference type="GO" id="GO:0046872">
    <property type="term" value="F:metal ion binding"/>
    <property type="evidence" value="ECO:0007669"/>
    <property type="project" value="UniProtKB-KW"/>
</dbReference>
<dbReference type="PANTHER" id="PTHR12992">
    <property type="entry name" value="NUDIX HYDROLASE"/>
    <property type="match status" value="1"/>
</dbReference>
<comment type="cofactor">
    <cofactor evidence="1">
        <name>Mn(2+)</name>
        <dbReference type="ChEBI" id="CHEBI:29035"/>
    </cofactor>
</comment>
<dbReference type="PROSITE" id="PS51462">
    <property type="entry name" value="NUDIX"/>
    <property type="match status" value="1"/>
</dbReference>
<keyword evidence="5" id="KW-0460">Magnesium</keyword>
<organism evidence="8 9">
    <name type="scientific">Phialocephala subalpina</name>
    <dbReference type="NCBI Taxonomy" id="576137"/>
    <lineage>
        <taxon>Eukaryota</taxon>
        <taxon>Fungi</taxon>
        <taxon>Dikarya</taxon>
        <taxon>Ascomycota</taxon>
        <taxon>Pezizomycotina</taxon>
        <taxon>Leotiomycetes</taxon>
        <taxon>Helotiales</taxon>
        <taxon>Mollisiaceae</taxon>
        <taxon>Phialocephala</taxon>
        <taxon>Phialocephala fortinii species complex</taxon>
    </lineage>
</organism>
<evidence type="ECO:0000256" key="6">
    <source>
        <dbReference type="ARBA" id="ARBA00023211"/>
    </source>
</evidence>
<reference evidence="8 9" key="1">
    <citation type="submission" date="2016-03" db="EMBL/GenBank/DDBJ databases">
        <authorList>
            <person name="Ploux O."/>
        </authorList>
    </citation>
    <scope>NUCLEOTIDE SEQUENCE [LARGE SCALE GENOMIC DNA]</scope>
    <source>
        <strain evidence="8 9">UAMH 11012</strain>
    </source>
</reference>
<feature type="domain" description="Nudix hydrolase" evidence="7">
    <location>
        <begin position="75"/>
        <end position="230"/>
    </location>
</feature>
<dbReference type="CDD" id="cd03426">
    <property type="entry name" value="NUDIX_CoAse_Nudt7"/>
    <property type="match status" value="1"/>
</dbReference>
<dbReference type="PANTHER" id="PTHR12992:SF24">
    <property type="entry name" value="PEROXISOMAL COENZYME A DIPHOSPHATASE NUDT7"/>
    <property type="match status" value="1"/>
</dbReference>